<evidence type="ECO:0000313" key="10">
    <source>
        <dbReference type="Proteomes" id="UP000289996"/>
    </source>
</evidence>
<keyword evidence="2" id="KW-0597">Phosphoprotein</keyword>
<feature type="modified residue" description="Phosphocysteine; by EIIA" evidence="7">
    <location>
        <position position="10"/>
    </location>
</feature>
<dbReference type="AlphaFoldDB" id="A0A660E2A6"/>
<evidence type="ECO:0000259" key="8">
    <source>
        <dbReference type="PROSITE" id="PS51100"/>
    </source>
</evidence>
<evidence type="ECO:0000256" key="1">
    <source>
        <dbReference type="ARBA" id="ARBA00022448"/>
    </source>
</evidence>
<dbReference type="RefSeq" id="WP_130845598.1">
    <property type="nucleotide sequence ID" value="NZ_BJDY01000005.1"/>
</dbReference>
<dbReference type="PANTHER" id="PTHR34581:SF2">
    <property type="entry name" value="PTS SYSTEM N,N'-DIACETYLCHITOBIOSE-SPECIFIC EIIB COMPONENT"/>
    <property type="match status" value="1"/>
</dbReference>
<dbReference type="EMBL" id="UYIG01000163">
    <property type="protein sequence ID" value="VDG29869.1"/>
    <property type="molecule type" value="Genomic_DNA"/>
</dbReference>
<dbReference type="Gene3D" id="3.40.50.2300">
    <property type="match status" value="1"/>
</dbReference>
<dbReference type="InterPro" id="IPR051819">
    <property type="entry name" value="PTS_sugar-specific_EIIB"/>
</dbReference>
<evidence type="ECO:0000313" key="9">
    <source>
        <dbReference type="EMBL" id="VDG29869.1"/>
    </source>
</evidence>
<keyword evidence="10" id="KW-1185">Reference proteome</keyword>
<dbReference type="OrthoDB" id="9808134at2"/>
<dbReference type="InterPro" id="IPR036095">
    <property type="entry name" value="PTS_EIIB-like_sf"/>
</dbReference>
<evidence type="ECO:0000256" key="3">
    <source>
        <dbReference type="ARBA" id="ARBA00022597"/>
    </source>
</evidence>
<organism evidence="9 10">
    <name type="scientific">Lactiplantibacillus mudanjiangensis</name>
    <dbReference type="NCBI Taxonomy" id="1296538"/>
    <lineage>
        <taxon>Bacteria</taxon>
        <taxon>Bacillati</taxon>
        <taxon>Bacillota</taxon>
        <taxon>Bacilli</taxon>
        <taxon>Lactobacillales</taxon>
        <taxon>Lactobacillaceae</taxon>
        <taxon>Lactiplantibacillus</taxon>
    </lineage>
</organism>
<dbReference type="PROSITE" id="PS51100">
    <property type="entry name" value="PTS_EIIB_TYPE_3"/>
    <property type="match status" value="1"/>
</dbReference>
<dbReference type="Proteomes" id="UP000289996">
    <property type="component" value="Unassembled WGS sequence"/>
</dbReference>
<dbReference type="GO" id="GO:0016301">
    <property type="term" value="F:kinase activity"/>
    <property type="evidence" value="ECO:0007669"/>
    <property type="project" value="UniProtKB-KW"/>
</dbReference>
<evidence type="ECO:0000256" key="2">
    <source>
        <dbReference type="ARBA" id="ARBA00022553"/>
    </source>
</evidence>
<evidence type="ECO:0000256" key="4">
    <source>
        <dbReference type="ARBA" id="ARBA00022679"/>
    </source>
</evidence>
<dbReference type="GO" id="GO:0008982">
    <property type="term" value="F:protein-N(PI)-phosphohistidine-sugar phosphotransferase activity"/>
    <property type="evidence" value="ECO:0007669"/>
    <property type="project" value="InterPro"/>
</dbReference>
<dbReference type="GO" id="GO:0009401">
    <property type="term" value="P:phosphoenolpyruvate-dependent sugar phosphotransferase system"/>
    <property type="evidence" value="ECO:0007669"/>
    <property type="project" value="UniProtKB-KW"/>
</dbReference>
<reference evidence="9 10" key="1">
    <citation type="submission" date="2018-11" db="EMBL/GenBank/DDBJ databases">
        <authorList>
            <person name="Wuyts S."/>
        </authorList>
    </citation>
    <scope>NUCLEOTIDE SEQUENCE [LARGE SCALE GENOMIC DNA]</scope>
    <source>
        <strain evidence="9">Lactobacillus mudanjiangensis AMBF249</strain>
    </source>
</reference>
<keyword evidence="5" id="KW-0598">Phosphotransferase system</keyword>
<dbReference type="Pfam" id="PF02302">
    <property type="entry name" value="PTS_IIB"/>
    <property type="match status" value="1"/>
</dbReference>
<keyword evidence="4" id="KW-0808">Transferase</keyword>
<sequence length="103" mass="11205">MAQLKIALFCSGGMSTSLVGSKMQKVYDSEHKDVQVDAYDLGMVDEVGGGVDVIMLAPQIGWAYDQVKQSYPDTKIIKLTMQEFGSMNGQVLVDRLAQEGIEG</sequence>
<gene>
    <name evidence="9" type="ORF">MUDAN_MDHGFNIF_01399</name>
</gene>
<dbReference type="PANTHER" id="PTHR34581">
    <property type="entry name" value="PTS SYSTEM N,N'-DIACETYLCHITOBIOSE-SPECIFIC EIIB COMPONENT"/>
    <property type="match status" value="1"/>
</dbReference>
<dbReference type="SUPFAM" id="SSF52794">
    <property type="entry name" value="PTS system IIB component-like"/>
    <property type="match status" value="1"/>
</dbReference>
<dbReference type="InterPro" id="IPR003501">
    <property type="entry name" value="PTS_EIIB_2/3"/>
</dbReference>
<evidence type="ECO:0000256" key="5">
    <source>
        <dbReference type="ARBA" id="ARBA00022683"/>
    </source>
</evidence>
<feature type="domain" description="PTS EIIB type-3" evidence="8">
    <location>
        <begin position="3"/>
        <end position="103"/>
    </location>
</feature>
<keyword evidence="6" id="KW-0418">Kinase</keyword>
<protein>
    <submittedName>
        <fullName evidence="9">Transcription antiterminator [Lactobacillus pentosus]</fullName>
    </submittedName>
</protein>
<dbReference type="InterPro" id="IPR013012">
    <property type="entry name" value="PTS_EIIB_3"/>
</dbReference>
<evidence type="ECO:0000256" key="6">
    <source>
        <dbReference type="ARBA" id="ARBA00022777"/>
    </source>
</evidence>
<name>A0A660E2A6_9LACO</name>
<keyword evidence="3" id="KW-0762">Sugar transport</keyword>
<evidence type="ECO:0000256" key="7">
    <source>
        <dbReference type="PROSITE-ProRule" id="PRU00423"/>
    </source>
</evidence>
<proteinExistence type="predicted"/>
<keyword evidence="1" id="KW-0813">Transport</keyword>
<accession>A0A660E2A6</accession>